<evidence type="ECO:0000256" key="4">
    <source>
        <dbReference type="ARBA" id="ARBA00022964"/>
    </source>
</evidence>
<evidence type="ECO:0000256" key="5">
    <source>
        <dbReference type="ARBA" id="ARBA00023002"/>
    </source>
</evidence>
<evidence type="ECO:0000313" key="10">
    <source>
        <dbReference type="Proteomes" id="UP000094065"/>
    </source>
</evidence>
<feature type="domain" description="Fe2OG dioxygenase" evidence="8">
    <location>
        <begin position="114"/>
        <end position="270"/>
    </location>
</feature>
<accession>A0A1E3HH59</accession>
<protein>
    <recommendedName>
        <fullName evidence="8">Fe2OG dioxygenase domain-containing protein</fullName>
    </recommendedName>
</protein>
<evidence type="ECO:0000256" key="7">
    <source>
        <dbReference type="ARBA" id="ARBA00023242"/>
    </source>
</evidence>
<reference evidence="9 10" key="1">
    <citation type="submission" date="2016-06" db="EMBL/GenBank/DDBJ databases">
        <title>Evolution of pathogenesis and genome organization in the Tremellales.</title>
        <authorList>
            <person name="Cuomo C."/>
            <person name="Litvintseva A."/>
            <person name="Heitman J."/>
            <person name="Chen Y."/>
            <person name="Sun S."/>
            <person name="Springer D."/>
            <person name="Dromer F."/>
            <person name="Young S."/>
            <person name="Zeng Q."/>
            <person name="Chapman S."/>
            <person name="Gujja S."/>
            <person name="Saif S."/>
            <person name="Birren B."/>
        </authorList>
    </citation>
    <scope>NUCLEOTIDE SEQUENCE [LARGE SCALE GENOMIC DNA]</scope>
    <source>
        <strain evidence="9 10">CBS 6039</strain>
    </source>
</reference>
<evidence type="ECO:0000313" key="9">
    <source>
        <dbReference type="EMBL" id="ODN75465.1"/>
    </source>
</evidence>
<dbReference type="Gene3D" id="2.60.120.590">
    <property type="entry name" value="Alpha-ketoglutarate-dependent dioxygenase AlkB-like"/>
    <property type="match status" value="1"/>
</dbReference>
<gene>
    <name evidence="9" type="ORF">L202_06604</name>
</gene>
<evidence type="ECO:0000259" key="8">
    <source>
        <dbReference type="PROSITE" id="PS51471"/>
    </source>
</evidence>
<dbReference type="PANTHER" id="PTHR46030:SF1">
    <property type="entry name" value="ALPHA-KETOGLUTARATE-DEPENDENT DIOXYGENASE ALKB HOMOLOG 6"/>
    <property type="match status" value="1"/>
</dbReference>
<keyword evidence="4" id="KW-0223">Dioxygenase</keyword>
<comment type="subcellular location">
    <subcellularLocation>
        <location evidence="1">Nucleus</location>
    </subcellularLocation>
</comment>
<evidence type="ECO:0000256" key="3">
    <source>
        <dbReference type="ARBA" id="ARBA00022723"/>
    </source>
</evidence>
<dbReference type="PANTHER" id="PTHR46030">
    <property type="entry name" value="ALPHA-KETOGLUTARATE-DEPENDENT DIOXYGENASE ALKB HOMOLOG 6"/>
    <property type="match status" value="1"/>
</dbReference>
<proteinExistence type="inferred from homology"/>
<dbReference type="GeneID" id="30157913"/>
<dbReference type="InterPro" id="IPR005123">
    <property type="entry name" value="Oxoglu/Fe-dep_dioxygenase_dom"/>
</dbReference>
<dbReference type="SUPFAM" id="SSF51197">
    <property type="entry name" value="Clavaminate synthase-like"/>
    <property type="match status" value="1"/>
</dbReference>
<dbReference type="STRING" id="1295533.A0A1E3HH59"/>
<organism evidence="9 10">
    <name type="scientific">Cryptococcus amylolentus CBS 6039</name>
    <dbReference type="NCBI Taxonomy" id="1295533"/>
    <lineage>
        <taxon>Eukaryota</taxon>
        <taxon>Fungi</taxon>
        <taxon>Dikarya</taxon>
        <taxon>Basidiomycota</taxon>
        <taxon>Agaricomycotina</taxon>
        <taxon>Tremellomycetes</taxon>
        <taxon>Tremellales</taxon>
        <taxon>Cryptococcaceae</taxon>
        <taxon>Cryptococcus</taxon>
    </lineage>
</organism>
<keyword evidence="3" id="KW-0479">Metal-binding</keyword>
<dbReference type="RefSeq" id="XP_018991115.1">
    <property type="nucleotide sequence ID" value="XM_019141140.1"/>
</dbReference>
<dbReference type="GO" id="GO:0046872">
    <property type="term" value="F:metal ion binding"/>
    <property type="evidence" value="ECO:0007669"/>
    <property type="project" value="UniProtKB-KW"/>
</dbReference>
<dbReference type="GO" id="GO:0051213">
    <property type="term" value="F:dioxygenase activity"/>
    <property type="evidence" value="ECO:0007669"/>
    <property type="project" value="UniProtKB-KW"/>
</dbReference>
<dbReference type="GO" id="GO:0005634">
    <property type="term" value="C:nucleus"/>
    <property type="evidence" value="ECO:0007669"/>
    <property type="project" value="UniProtKB-SubCell"/>
</dbReference>
<dbReference type="Pfam" id="PF13532">
    <property type="entry name" value="2OG-FeII_Oxy_2"/>
    <property type="match status" value="1"/>
</dbReference>
<keyword evidence="5" id="KW-0560">Oxidoreductase</keyword>
<comment type="caution">
    <text evidence="9">The sequence shown here is derived from an EMBL/GenBank/DDBJ whole genome shotgun (WGS) entry which is preliminary data.</text>
</comment>
<keyword evidence="7" id="KW-0539">Nucleus</keyword>
<keyword evidence="10" id="KW-1185">Reference proteome</keyword>
<evidence type="ECO:0000256" key="2">
    <source>
        <dbReference type="ARBA" id="ARBA00007879"/>
    </source>
</evidence>
<dbReference type="AlphaFoldDB" id="A0A1E3HH59"/>
<dbReference type="Proteomes" id="UP000094065">
    <property type="component" value="Unassembled WGS sequence"/>
</dbReference>
<name>A0A1E3HH59_9TREE</name>
<sequence>MTQLLTEPDSPPIQDSKTIEDFRIPDIPPAAFYIPNFITEEEEAYLLERLESSPKPKWKAVGSGRRLQYWGGTMSKGGILLPEEIPEFFTTFPDLIGRLKQTLQKAGADGFAMEPNQVLVNEYQSGQGISPHEDGPAFEPLVATISLGSHTVLDIHHYISTTSPSPPMVAIPPSEGDEARPVAAVPLAHLLLLPRSLLIISASLYVSHLHAIGEKNEDAVRGRGTASENEVVIANAALLGEANIVDHLEQGHTWIRARGTRTSLTFRRALRVVKGGALGKAMGALKRP</sequence>
<dbReference type="InterPro" id="IPR032862">
    <property type="entry name" value="ALKBH6"/>
</dbReference>
<dbReference type="InterPro" id="IPR027450">
    <property type="entry name" value="AlkB-like"/>
</dbReference>
<keyword evidence="6" id="KW-0408">Iron</keyword>
<dbReference type="InterPro" id="IPR037151">
    <property type="entry name" value="AlkB-like_sf"/>
</dbReference>
<evidence type="ECO:0000256" key="1">
    <source>
        <dbReference type="ARBA" id="ARBA00004123"/>
    </source>
</evidence>
<dbReference type="EMBL" id="AWGJ01000010">
    <property type="protein sequence ID" value="ODN75465.1"/>
    <property type="molecule type" value="Genomic_DNA"/>
</dbReference>
<comment type="similarity">
    <text evidence="2">Belongs to the alkB family.</text>
</comment>
<dbReference type="OrthoDB" id="412814at2759"/>
<evidence type="ECO:0000256" key="6">
    <source>
        <dbReference type="ARBA" id="ARBA00023004"/>
    </source>
</evidence>
<dbReference type="PROSITE" id="PS51471">
    <property type="entry name" value="FE2OG_OXY"/>
    <property type="match status" value="1"/>
</dbReference>